<dbReference type="EMBL" id="ML977311">
    <property type="protein sequence ID" value="KAF2121963.1"/>
    <property type="molecule type" value="Genomic_DNA"/>
</dbReference>
<dbReference type="AlphaFoldDB" id="A0A6A5ZSV4"/>
<keyword evidence="7" id="KW-1133">Transmembrane helix</keyword>
<feature type="repeat" description="Solcar" evidence="10">
    <location>
        <begin position="13"/>
        <end position="92"/>
    </location>
</feature>
<dbReference type="InterPro" id="IPR018108">
    <property type="entry name" value="MCP_transmembrane"/>
</dbReference>
<keyword evidence="13" id="KW-1185">Reference proteome</keyword>
<protein>
    <submittedName>
        <fullName evidence="12">Mitochondrial carrier domain-containing protein</fullName>
    </submittedName>
</protein>
<keyword evidence="4 10" id="KW-0812">Transmembrane</keyword>
<dbReference type="PRINTS" id="PR00926">
    <property type="entry name" value="MITOCARRIER"/>
</dbReference>
<comment type="similarity">
    <text evidence="2 11">Belongs to the mitochondrial carrier (TC 2.A.29) family.</text>
</comment>
<feature type="repeat" description="Solcar" evidence="10">
    <location>
        <begin position="100"/>
        <end position="189"/>
    </location>
</feature>
<dbReference type="PANTHER" id="PTHR45788:SF4">
    <property type="entry name" value="TRICARBOXYLATE TRANSPORT PROTEIN, MITOCHONDRIAL"/>
    <property type="match status" value="1"/>
</dbReference>
<keyword evidence="5" id="KW-0677">Repeat</keyword>
<evidence type="ECO:0000256" key="1">
    <source>
        <dbReference type="ARBA" id="ARBA00004448"/>
    </source>
</evidence>
<accession>A0A6A5ZSV4</accession>
<dbReference type="PROSITE" id="PS50920">
    <property type="entry name" value="SOLCAR"/>
    <property type="match status" value="3"/>
</dbReference>
<keyword evidence="3 11" id="KW-0813">Transport</keyword>
<name>A0A6A5ZSV4_9PLEO</name>
<proteinExistence type="inferred from homology"/>
<evidence type="ECO:0000256" key="10">
    <source>
        <dbReference type="PROSITE-ProRule" id="PRU00282"/>
    </source>
</evidence>
<evidence type="ECO:0000313" key="13">
    <source>
        <dbReference type="Proteomes" id="UP000799770"/>
    </source>
</evidence>
<evidence type="ECO:0000256" key="8">
    <source>
        <dbReference type="ARBA" id="ARBA00023128"/>
    </source>
</evidence>
<dbReference type="SUPFAM" id="SSF103506">
    <property type="entry name" value="Mitochondrial carrier"/>
    <property type="match status" value="1"/>
</dbReference>
<dbReference type="OrthoDB" id="44467at2759"/>
<dbReference type="FunFam" id="1.50.40.10:FF:000064">
    <property type="entry name" value="Mitochondrial tricarboxylate transporter (Ctp)"/>
    <property type="match status" value="1"/>
</dbReference>
<dbReference type="GO" id="GO:0006843">
    <property type="term" value="P:mitochondrial citrate transmembrane transport"/>
    <property type="evidence" value="ECO:0007669"/>
    <property type="project" value="TreeGrafter"/>
</dbReference>
<dbReference type="InterPro" id="IPR023395">
    <property type="entry name" value="MCP_dom_sf"/>
</dbReference>
<organism evidence="12 13">
    <name type="scientific">Lophiotrema nucula</name>
    <dbReference type="NCBI Taxonomy" id="690887"/>
    <lineage>
        <taxon>Eukaryota</taxon>
        <taxon>Fungi</taxon>
        <taxon>Dikarya</taxon>
        <taxon>Ascomycota</taxon>
        <taxon>Pezizomycotina</taxon>
        <taxon>Dothideomycetes</taxon>
        <taxon>Pleosporomycetidae</taxon>
        <taxon>Pleosporales</taxon>
        <taxon>Lophiotremataceae</taxon>
        <taxon>Lophiotrema</taxon>
    </lineage>
</organism>
<evidence type="ECO:0000256" key="6">
    <source>
        <dbReference type="ARBA" id="ARBA00022792"/>
    </source>
</evidence>
<evidence type="ECO:0000256" key="7">
    <source>
        <dbReference type="ARBA" id="ARBA00022989"/>
    </source>
</evidence>
<keyword evidence="9 10" id="KW-0472">Membrane</keyword>
<dbReference type="GO" id="GO:0071913">
    <property type="term" value="F:citrate secondary active transmembrane transporter activity"/>
    <property type="evidence" value="ECO:0007669"/>
    <property type="project" value="TreeGrafter"/>
</dbReference>
<reference evidence="12" key="1">
    <citation type="journal article" date="2020" name="Stud. Mycol.">
        <title>101 Dothideomycetes genomes: a test case for predicting lifestyles and emergence of pathogens.</title>
        <authorList>
            <person name="Haridas S."/>
            <person name="Albert R."/>
            <person name="Binder M."/>
            <person name="Bloem J."/>
            <person name="Labutti K."/>
            <person name="Salamov A."/>
            <person name="Andreopoulos B."/>
            <person name="Baker S."/>
            <person name="Barry K."/>
            <person name="Bills G."/>
            <person name="Bluhm B."/>
            <person name="Cannon C."/>
            <person name="Castanera R."/>
            <person name="Culley D."/>
            <person name="Daum C."/>
            <person name="Ezra D."/>
            <person name="Gonzalez J."/>
            <person name="Henrissat B."/>
            <person name="Kuo A."/>
            <person name="Liang C."/>
            <person name="Lipzen A."/>
            <person name="Lutzoni F."/>
            <person name="Magnuson J."/>
            <person name="Mondo S."/>
            <person name="Nolan M."/>
            <person name="Ohm R."/>
            <person name="Pangilinan J."/>
            <person name="Park H.-J."/>
            <person name="Ramirez L."/>
            <person name="Alfaro M."/>
            <person name="Sun H."/>
            <person name="Tritt A."/>
            <person name="Yoshinaga Y."/>
            <person name="Zwiers L.-H."/>
            <person name="Turgeon B."/>
            <person name="Goodwin S."/>
            <person name="Spatafora J."/>
            <person name="Crous P."/>
            <person name="Grigoriev I."/>
        </authorList>
    </citation>
    <scope>NUCLEOTIDE SEQUENCE</scope>
    <source>
        <strain evidence="12">CBS 627.86</strain>
    </source>
</reference>
<feature type="repeat" description="Solcar" evidence="10">
    <location>
        <begin position="200"/>
        <end position="286"/>
    </location>
</feature>
<sequence length="297" mass="32246">MATATATGEKKKASAFRSIIAGATAGAVEISITYPAEFAKTRSQLNRRLPDGQKLPWPPFGKQWYAGCTTLIIGNSLKAGIRFVAFDQYKSLLADADGKVSGPANVIAGFGAGATESLLAVTPFESIKTQLIDDRKRAQPQMRGFLHGTGVIFREKGVRGFFQGFLPTTARQAANSAVRFSSYNALKQMATSYVAPGEKLGVVSTFGLGGLAGIITVYTTMPIDTVKTRMQSIEARELYKNSFQCAAKIFKEEGLLTFWSGALPRLGRLILSGGIVFTMYEKSMEFMDRMDPEGRYI</sequence>
<keyword evidence="6" id="KW-0999">Mitochondrion inner membrane</keyword>
<gene>
    <name evidence="12" type="ORF">BDV96DRAFT_562719</name>
</gene>
<evidence type="ECO:0000256" key="9">
    <source>
        <dbReference type="ARBA" id="ARBA00023136"/>
    </source>
</evidence>
<dbReference type="InterPro" id="IPR002067">
    <property type="entry name" value="MCP"/>
</dbReference>
<evidence type="ECO:0000256" key="2">
    <source>
        <dbReference type="ARBA" id="ARBA00006375"/>
    </source>
</evidence>
<dbReference type="InterPro" id="IPR049563">
    <property type="entry name" value="TXTP-like"/>
</dbReference>
<evidence type="ECO:0000256" key="3">
    <source>
        <dbReference type="ARBA" id="ARBA00022448"/>
    </source>
</evidence>
<dbReference type="PANTHER" id="PTHR45788">
    <property type="entry name" value="SUCCINATE/FUMARATE MITOCHONDRIAL TRANSPORTER-RELATED"/>
    <property type="match status" value="1"/>
</dbReference>
<evidence type="ECO:0000256" key="5">
    <source>
        <dbReference type="ARBA" id="ARBA00022737"/>
    </source>
</evidence>
<dbReference type="Pfam" id="PF00153">
    <property type="entry name" value="Mito_carr"/>
    <property type="match status" value="3"/>
</dbReference>
<comment type="subcellular location">
    <subcellularLocation>
        <location evidence="1">Mitochondrion inner membrane</location>
        <topology evidence="1">Multi-pass membrane protein</topology>
    </subcellularLocation>
</comment>
<keyword evidence="8" id="KW-0496">Mitochondrion</keyword>
<evidence type="ECO:0000313" key="12">
    <source>
        <dbReference type="EMBL" id="KAF2121963.1"/>
    </source>
</evidence>
<dbReference type="Gene3D" id="1.50.40.10">
    <property type="entry name" value="Mitochondrial carrier domain"/>
    <property type="match status" value="2"/>
</dbReference>
<dbReference type="FunFam" id="1.50.40.10:FF:000092">
    <property type="entry name" value="Mitochondrial tricarboxylate transporter"/>
    <property type="match status" value="1"/>
</dbReference>
<dbReference type="Proteomes" id="UP000799770">
    <property type="component" value="Unassembled WGS sequence"/>
</dbReference>
<evidence type="ECO:0000256" key="11">
    <source>
        <dbReference type="RuleBase" id="RU000488"/>
    </source>
</evidence>
<dbReference type="GO" id="GO:0005743">
    <property type="term" value="C:mitochondrial inner membrane"/>
    <property type="evidence" value="ECO:0007669"/>
    <property type="project" value="UniProtKB-SubCell"/>
</dbReference>
<evidence type="ECO:0000256" key="4">
    <source>
        <dbReference type="ARBA" id="ARBA00022692"/>
    </source>
</evidence>